<gene>
    <name evidence="2" type="ORF">ACFQZX_07360</name>
</gene>
<keyword evidence="1" id="KW-0472">Membrane</keyword>
<evidence type="ECO:0000313" key="3">
    <source>
        <dbReference type="Proteomes" id="UP001597010"/>
    </source>
</evidence>
<keyword evidence="1" id="KW-1133">Transmembrane helix</keyword>
<feature type="transmembrane region" description="Helical" evidence="1">
    <location>
        <begin position="7"/>
        <end position="28"/>
    </location>
</feature>
<name>A0ABW3ASF7_9SPHI</name>
<feature type="transmembrane region" description="Helical" evidence="1">
    <location>
        <begin position="199"/>
        <end position="216"/>
    </location>
</feature>
<dbReference type="EMBL" id="JBHTHZ010000003">
    <property type="protein sequence ID" value="MFD0793431.1"/>
    <property type="molecule type" value="Genomic_DNA"/>
</dbReference>
<feature type="transmembrane region" description="Helical" evidence="1">
    <location>
        <begin position="228"/>
        <end position="246"/>
    </location>
</feature>
<evidence type="ECO:0000313" key="2">
    <source>
        <dbReference type="EMBL" id="MFD0793431.1"/>
    </source>
</evidence>
<dbReference type="RefSeq" id="WP_377113192.1">
    <property type="nucleotide sequence ID" value="NZ_JBHTHZ010000003.1"/>
</dbReference>
<reference evidence="3" key="1">
    <citation type="journal article" date="2019" name="Int. J. Syst. Evol. Microbiol.">
        <title>The Global Catalogue of Microorganisms (GCM) 10K type strain sequencing project: providing services to taxonomists for standard genome sequencing and annotation.</title>
        <authorList>
            <consortium name="The Broad Institute Genomics Platform"/>
            <consortium name="The Broad Institute Genome Sequencing Center for Infectious Disease"/>
            <person name="Wu L."/>
            <person name="Ma J."/>
        </authorList>
    </citation>
    <scope>NUCLEOTIDE SEQUENCE [LARGE SCALE GENOMIC DNA]</scope>
    <source>
        <strain evidence="3">CCUG 61484</strain>
    </source>
</reference>
<feature type="transmembrane region" description="Helical" evidence="1">
    <location>
        <begin position="64"/>
        <end position="85"/>
    </location>
</feature>
<organism evidence="2 3">
    <name type="scientific">Mucilaginibacter litoreus</name>
    <dbReference type="NCBI Taxonomy" id="1048221"/>
    <lineage>
        <taxon>Bacteria</taxon>
        <taxon>Pseudomonadati</taxon>
        <taxon>Bacteroidota</taxon>
        <taxon>Sphingobacteriia</taxon>
        <taxon>Sphingobacteriales</taxon>
        <taxon>Sphingobacteriaceae</taxon>
        <taxon>Mucilaginibacter</taxon>
    </lineage>
</organism>
<feature type="transmembrane region" description="Helical" evidence="1">
    <location>
        <begin position="169"/>
        <end position="193"/>
    </location>
</feature>
<sequence length="252" mass="25651">MNKWMIAGLWGVVSGSALVVGALAGYFLKISQKTVAIIMGFGAGVLISALSFELMDEAYQQGGFTATATGFLAGALIYAGANYLLSLYGAKHRKRSEDQQPSESDQGGSGLAIALGALLDGIPEAIAIGISMIQGGAVSIATVIAIFVSNIPEGLSSSAGMRNAGRSKLFVFGIWGGIAILTGLASIAGYTVFSHLSPAIMAATIAIAAGAILTMLSDTMIPEAFEKGHNVIGVITVVGFLTAFLLSKLSAA</sequence>
<protein>
    <submittedName>
        <fullName evidence="2">ZIP family metal transporter</fullName>
    </submittedName>
</protein>
<keyword evidence="3" id="KW-1185">Reference proteome</keyword>
<keyword evidence="1" id="KW-0812">Transmembrane</keyword>
<evidence type="ECO:0000256" key="1">
    <source>
        <dbReference type="SAM" id="Phobius"/>
    </source>
</evidence>
<dbReference type="Proteomes" id="UP001597010">
    <property type="component" value="Unassembled WGS sequence"/>
</dbReference>
<accession>A0ABW3ASF7</accession>
<comment type="caution">
    <text evidence="2">The sequence shown here is derived from an EMBL/GenBank/DDBJ whole genome shotgun (WGS) entry which is preliminary data.</text>
</comment>
<feature type="transmembrane region" description="Helical" evidence="1">
    <location>
        <begin position="34"/>
        <end position="52"/>
    </location>
</feature>
<proteinExistence type="predicted"/>